<accession>A0A3M6B7U4</accession>
<evidence type="ECO:0000256" key="1">
    <source>
        <dbReference type="SAM" id="Phobius"/>
    </source>
</evidence>
<sequence>MRQWDTKRQFKPRYGAVFRGFLLAWVKPSANLAKSVSLILHCIADLSLGLLLLILSPVMLPVFLIAEKRLTRRRRLDYLIAQRLADKDI</sequence>
<dbReference type="Proteomes" id="UP000271631">
    <property type="component" value="Unassembled WGS sequence"/>
</dbReference>
<proteinExistence type="predicted"/>
<protein>
    <submittedName>
        <fullName evidence="2">Uncharacterized protein</fullName>
    </submittedName>
</protein>
<organism evidence="2 3">
    <name type="scientific">Pseudomonas syringae pv. maculicola</name>
    <dbReference type="NCBI Taxonomy" id="59511"/>
    <lineage>
        <taxon>Bacteria</taxon>
        <taxon>Pseudomonadati</taxon>
        <taxon>Pseudomonadota</taxon>
        <taxon>Gammaproteobacteria</taxon>
        <taxon>Pseudomonadales</taxon>
        <taxon>Pseudomonadaceae</taxon>
        <taxon>Pseudomonas</taxon>
    </lineage>
</organism>
<feature type="transmembrane region" description="Helical" evidence="1">
    <location>
        <begin position="21"/>
        <end position="40"/>
    </location>
</feature>
<dbReference type="EMBL" id="RBUQ01000364">
    <property type="protein sequence ID" value="RMV27575.1"/>
    <property type="molecule type" value="Genomic_DNA"/>
</dbReference>
<feature type="transmembrane region" description="Helical" evidence="1">
    <location>
        <begin position="46"/>
        <end position="66"/>
    </location>
</feature>
<dbReference type="AlphaFoldDB" id="A0A3M6B7U4"/>
<comment type="caution">
    <text evidence="2">The sequence shown here is derived from an EMBL/GenBank/DDBJ whole genome shotgun (WGS) entry which is preliminary data.</text>
</comment>
<keyword evidence="1" id="KW-0472">Membrane</keyword>
<evidence type="ECO:0000313" key="3">
    <source>
        <dbReference type="Proteomes" id="UP000271631"/>
    </source>
</evidence>
<keyword evidence="1" id="KW-1133">Transmembrane helix</keyword>
<gene>
    <name evidence="2" type="ORF">ALP13_200087</name>
</gene>
<reference evidence="2 3" key="1">
    <citation type="submission" date="2018-08" db="EMBL/GenBank/DDBJ databases">
        <title>Recombination of ecologically and evolutionarily significant loci maintains genetic cohesion in the Pseudomonas syringae species complex.</title>
        <authorList>
            <person name="Dillon M."/>
            <person name="Thakur S."/>
            <person name="Almeida R.N.D."/>
            <person name="Weir B.S."/>
            <person name="Guttman D.S."/>
        </authorList>
    </citation>
    <scope>NUCLEOTIDE SEQUENCE [LARGE SCALE GENOMIC DNA]</scope>
    <source>
        <strain evidence="2 3">ICMP 11281</strain>
    </source>
</reference>
<keyword evidence="1" id="KW-0812">Transmembrane</keyword>
<name>A0A3M6B7U4_PSEYM</name>
<evidence type="ECO:0000313" key="2">
    <source>
        <dbReference type="EMBL" id="RMV27575.1"/>
    </source>
</evidence>